<evidence type="ECO:0000256" key="3">
    <source>
        <dbReference type="SAM" id="SignalP"/>
    </source>
</evidence>
<dbReference type="OrthoDB" id="6153293at2759"/>
<dbReference type="VEuPathDB" id="VectorBase:BGLAX_044543"/>
<name>A0A2C9L532_BIOGL</name>
<keyword evidence="3" id="KW-0732">Signal</keyword>
<proteinExistence type="predicted"/>
<dbReference type="VEuPathDB" id="VectorBase:BGLB027062"/>
<evidence type="ECO:0000256" key="1">
    <source>
        <dbReference type="SAM" id="MobiDB-lite"/>
    </source>
</evidence>
<sequence length="147" mass="15751">MFSSTAKLASVFLFVCLVIEVTFSSNVDPGETANVIGVTGTLPVQSLNITTNSTETEKDEDSSKGNKGAIIAVIVVGVFVCAAVIVGVVLFKRRRQSMMMDKEKKMQIQMSSARNAGVYQDLTVSVPADEKPPASPEHERLKAAEEA</sequence>
<feature type="transmembrane region" description="Helical" evidence="2">
    <location>
        <begin position="69"/>
        <end position="91"/>
    </location>
</feature>
<keyword evidence="2" id="KW-0812">Transmembrane</keyword>
<gene>
    <name evidence="4" type="primary">106061444</name>
</gene>
<dbReference type="KEGG" id="bgt:106061444"/>
<reference evidence="4" key="1">
    <citation type="submission" date="2020-05" db="UniProtKB">
        <authorList>
            <consortium name="EnsemblMetazoa"/>
        </authorList>
    </citation>
    <scope>IDENTIFICATION</scope>
    <source>
        <strain evidence="4">BB02</strain>
    </source>
</reference>
<organism evidence="4 5">
    <name type="scientific">Biomphalaria glabrata</name>
    <name type="common">Bloodfluke planorb</name>
    <name type="synonym">Freshwater snail</name>
    <dbReference type="NCBI Taxonomy" id="6526"/>
    <lineage>
        <taxon>Eukaryota</taxon>
        <taxon>Metazoa</taxon>
        <taxon>Spiralia</taxon>
        <taxon>Lophotrochozoa</taxon>
        <taxon>Mollusca</taxon>
        <taxon>Gastropoda</taxon>
        <taxon>Heterobranchia</taxon>
        <taxon>Euthyneura</taxon>
        <taxon>Panpulmonata</taxon>
        <taxon>Hygrophila</taxon>
        <taxon>Lymnaeoidea</taxon>
        <taxon>Planorbidae</taxon>
        <taxon>Biomphalaria</taxon>
    </lineage>
</organism>
<dbReference type="EnsemblMetazoa" id="BGLB027062-RA">
    <property type="protein sequence ID" value="BGLB027062-PA"/>
    <property type="gene ID" value="BGLB027062"/>
</dbReference>
<keyword evidence="2" id="KW-0472">Membrane</keyword>
<feature type="compositionally biased region" description="Basic and acidic residues" evidence="1">
    <location>
        <begin position="128"/>
        <end position="147"/>
    </location>
</feature>
<dbReference type="AlphaFoldDB" id="A0A2C9L532"/>
<feature type="chain" id="PRO_5013174905" evidence="3">
    <location>
        <begin position="25"/>
        <end position="147"/>
    </location>
</feature>
<evidence type="ECO:0000313" key="5">
    <source>
        <dbReference type="Proteomes" id="UP000076420"/>
    </source>
</evidence>
<feature type="signal peptide" evidence="3">
    <location>
        <begin position="1"/>
        <end position="24"/>
    </location>
</feature>
<keyword evidence="2" id="KW-1133">Transmembrane helix</keyword>
<dbReference type="Proteomes" id="UP000076420">
    <property type="component" value="Unassembled WGS sequence"/>
</dbReference>
<evidence type="ECO:0000313" key="4">
    <source>
        <dbReference type="EnsemblMetazoa" id="BGLB027062-PA"/>
    </source>
</evidence>
<feature type="region of interest" description="Disordered" evidence="1">
    <location>
        <begin position="124"/>
        <end position="147"/>
    </location>
</feature>
<accession>A0A2C9L532</accession>
<evidence type="ECO:0000256" key="2">
    <source>
        <dbReference type="SAM" id="Phobius"/>
    </source>
</evidence>
<protein>
    <submittedName>
        <fullName evidence="4">Uncharacterized protein</fullName>
    </submittedName>
</protein>